<protein>
    <recommendedName>
        <fullName evidence="4">DUF3278 domain-containing protein</fullName>
    </recommendedName>
</protein>
<keyword evidence="3" id="KW-1185">Reference proteome</keyword>
<feature type="transmembrane region" description="Helical" evidence="1">
    <location>
        <begin position="196"/>
        <end position="217"/>
    </location>
</feature>
<keyword evidence="1" id="KW-0812">Transmembrane</keyword>
<keyword evidence="1" id="KW-0472">Membrane</keyword>
<accession>A0A6N8UH34</accession>
<dbReference type="EMBL" id="WUUQ01000008">
    <property type="protein sequence ID" value="MXQ74487.1"/>
    <property type="molecule type" value="Genomic_DNA"/>
</dbReference>
<feature type="transmembrane region" description="Helical" evidence="1">
    <location>
        <begin position="151"/>
        <end position="173"/>
    </location>
</feature>
<organism evidence="2 3">
    <name type="scientific">Copranaerobaculum intestinale</name>
    <dbReference type="NCBI Taxonomy" id="2692629"/>
    <lineage>
        <taxon>Bacteria</taxon>
        <taxon>Bacillati</taxon>
        <taxon>Bacillota</taxon>
        <taxon>Erysipelotrichia</taxon>
        <taxon>Erysipelotrichales</taxon>
        <taxon>Erysipelotrichaceae</taxon>
        <taxon>Copranaerobaculum</taxon>
    </lineage>
</organism>
<feature type="transmembrane region" description="Helical" evidence="1">
    <location>
        <begin position="72"/>
        <end position="92"/>
    </location>
</feature>
<reference evidence="2 3" key="1">
    <citation type="submission" date="2019-12" db="EMBL/GenBank/DDBJ databases">
        <authorList>
            <person name="Yang R."/>
        </authorList>
    </citation>
    <scope>NUCLEOTIDE SEQUENCE [LARGE SCALE GENOMIC DNA]</scope>
    <source>
        <strain evidence="2 3">DONG20-135</strain>
    </source>
</reference>
<dbReference type="RefSeq" id="WP_160625872.1">
    <property type="nucleotide sequence ID" value="NZ_WUUQ01000008.1"/>
</dbReference>
<comment type="caution">
    <text evidence="2">The sequence shown here is derived from an EMBL/GenBank/DDBJ whole genome shotgun (WGS) entry which is preliminary data.</text>
</comment>
<feature type="transmembrane region" description="Helical" evidence="1">
    <location>
        <begin position="223"/>
        <end position="242"/>
    </location>
</feature>
<reference evidence="2 3" key="2">
    <citation type="submission" date="2020-01" db="EMBL/GenBank/DDBJ databases">
        <title>Clostridiaceae sp. nov. isolated from the gut of human by culturomics.</title>
        <authorList>
            <person name="Chang Y."/>
        </authorList>
    </citation>
    <scope>NUCLEOTIDE SEQUENCE [LARGE SCALE GENOMIC DNA]</scope>
    <source>
        <strain evidence="2 3">DONG20-135</strain>
    </source>
</reference>
<feature type="transmembrane region" description="Helical" evidence="1">
    <location>
        <begin position="125"/>
        <end position="145"/>
    </location>
</feature>
<name>A0A6N8UH34_9FIRM</name>
<evidence type="ECO:0000313" key="2">
    <source>
        <dbReference type="EMBL" id="MXQ74487.1"/>
    </source>
</evidence>
<feature type="transmembrane region" description="Helical" evidence="1">
    <location>
        <begin position="43"/>
        <end position="66"/>
    </location>
</feature>
<sequence>MDKLMVLCELFHCTMDDLLKGDVKERDVVGIERYEQYCNQMSWAMTLGVFMCISAVTAGAFMETIFTGKYEIILIMIFFILVTIGVMIFVYYGMQSESFHKKYPNIPQHIYTEEEIDAFNKKFQIAIVVGVGMIIISLVIHEIIAQFAPEYIANGVFMAIVSIVVSIFVYFGLQKTKYEDTRKDEKNPVSKEDEMVGKYSGVIMLIATIIFLLWGFLLDGWRIAWLVYPVGGILCGIVYLLMAKDK</sequence>
<evidence type="ECO:0000313" key="3">
    <source>
        <dbReference type="Proteomes" id="UP000434036"/>
    </source>
</evidence>
<keyword evidence="1" id="KW-1133">Transmembrane helix</keyword>
<gene>
    <name evidence="2" type="ORF">GSF08_11180</name>
</gene>
<proteinExistence type="predicted"/>
<dbReference type="AlphaFoldDB" id="A0A6N8UH34"/>
<evidence type="ECO:0008006" key="4">
    <source>
        <dbReference type="Google" id="ProtNLM"/>
    </source>
</evidence>
<evidence type="ECO:0000256" key="1">
    <source>
        <dbReference type="SAM" id="Phobius"/>
    </source>
</evidence>
<dbReference type="Proteomes" id="UP000434036">
    <property type="component" value="Unassembled WGS sequence"/>
</dbReference>